<dbReference type="EMBL" id="JAVHJL010000001">
    <property type="protein sequence ID" value="KAK6511392.1"/>
    <property type="molecule type" value="Genomic_DNA"/>
</dbReference>
<gene>
    <name evidence="1" type="ORF">TWF481_000308</name>
</gene>
<accession>A0AAV9WP81</accession>
<name>A0AAV9WP81_9PEZI</name>
<comment type="caution">
    <text evidence="1">The sequence shown here is derived from an EMBL/GenBank/DDBJ whole genome shotgun (WGS) entry which is preliminary data.</text>
</comment>
<proteinExistence type="predicted"/>
<evidence type="ECO:0008006" key="3">
    <source>
        <dbReference type="Google" id="ProtNLM"/>
    </source>
</evidence>
<dbReference type="Proteomes" id="UP001370758">
    <property type="component" value="Unassembled WGS sequence"/>
</dbReference>
<evidence type="ECO:0000313" key="1">
    <source>
        <dbReference type="EMBL" id="KAK6511392.1"/>
    </source>
</evidence>
<sequence length="370" mass="43054">MECKSILDLPLDIKLDFLSSLDSVTCLRKVLHREIGIAGRALVRMRRFKANKTEAELIEALPSTEDEKPESPQAYLSELLSVRRPVRFFSRLFFQTRFRNRRVRFQSSIRLEDILEDMETVTDSEYARVDEAYYTIWLYRELNYNVELRSFQHVTAINEWAFWKKDGSLQVVPDLGILSHVLRVTSLEIIYPHVLQYHQTLSQEELETIATVVDALCLYEKHGVASMLITQLGFDGLQEVLEISGERMRETISNIYWNPVRADLAGGSISNSITQFPTLITNFWHFIEPTYQTDIRRVWRYPGGVYRRYVAPWNQYPPFDITALVWDDKRLESWGYVYPMGTKDSHCEYDMALEEQMCAGDCSVIGCAAP</sequence>
<reference evidence="1 2" key="1">
    <citation type="submission" date="2023-08" db="EMBL/GenBank/DDBJ databases">
        <authorList>
            <person name="Palmer J.M."/>
        </authorList>
    </citation>
    <scope>NUCLEOTIDE SEQUENCE [LARGE SCALE GENOMIC DNA]</scope>
    <source>
        <strain evidence="1 2">TWF481</strain>
    </source>
</reference>
<evidence type="ECO:0000313" key="2">
    <source>
        <dbReference type="Proteomes" id="UP001370758"/>
    </source>
</evidence>
<protein>
    <recommendedName>
        <fullName evidence="3">F-box domain-containing protein</fullName>
    </recommendedName>
</protein>
<organism evidence="1 2">
    <name type="scientific">Arthrobotrys musiformis</name>
    <dbReference type="NCBI Taxonomy" id="47236"/>
    <lineage>
        <taxon>Eukaryota</taxon>
        <taxon>Fungi</taxon>
        <taxon>Dikarya</taxon>
        <taxon>Ascomycota</taxon>
        <taxon>Pezizomycotina</taxon>
        <taxon>Orbiliomycetes</taxon>
        <taxon>Orbiliales</taxon>
        <taxon>Orbiliaceae</taxon>
        <taxon>Arthrobotrys</taxon>
    </lineage>
</organism>
<keyword evidence="2" id="KW-1185">Reference proteome</keyword>
<dbReference type="AlphaFoldDB" id="A0AAV9WP81"/>